<name>A0A821XDI4_9BILA</name>
<accession>A0A821XDI4</accession>
<keyword evidence="3" id="KW-1185">Reference proteome</keyword>
<evidence type="ECO:0000313" key="1">
    <source>
        <dbReference type="EMBL" id="CAF4941250.1"/>
    </source>
</evidence>
<protein>
    <submittedName>
        <fullName evidence="1">Uncharacterized protein</fullName>
    </submittedName>
</protein>
<dbReference type="EMBL" id="CAJOBP010094278">
    <property type="protein sequence ID" value="CAF4957340.1"/>
    <property type="molecule type" value="Genomic_DNA"/>
</dbReference>
<evidence type="ECO:0000313" key="3">
    <source>
        <dbReference type="Proteomes" id="UP000663873"/>
    </source>
</evidence>
<evidence type="ECO:0000313" key="2">
    <source>
        <dbReference type="EMBL" id="CAF4957340.1"/>
    </source>
</evidence>
<comment type="caution">
    <text evidence="1">The sequence shown here is derived from an EMBL/GenBank/DDBJ whole genome shotgun (WGS) entry which is preliminary data.</text>
</comment>
<dbReference type="Proteomes" id="UP000663873">
    <property type="component" value="Unassembled WGS sequence"/>
</dbReference>
<proteinExistence type="predicted"/>
<reference evidence="1" key="1">
    <citation type="submission" date="2021-02" db="EMBL/GenBank/DDBJ databases">
        <authorList>
            <person name="Nowell W R."/>
        </authorList>
    </citation>
    <scope>NUCLEOTIDE SEQUENCE</scope>
</reference>
<dbReference type="AlphaFoldDB" id="A0A821XDI4"/>
<dbReference type="EMBL" id="CAJOBP010089232">
    <property type="protein sequence ID" value="CAF4941250.1"/>
    <property type="molecule type" value="Genomic_DNA"/>
</dbReference>
<gene>
    <name evidence="1" type="ORF">UJA718_LOCUS47333</name>
    <name evidence="2" type="ORF">UJA718_LOCUS48060</name>
</gene>
<feature type="non-terminal residue" evidence="1">
    <location>
        <position position="1"/>
    </location>
</feature>
<sequence length="53" mass="6378">PKIIHYIEKNIIGKDYIFQGPWGFRRMIYCDYTASGRPVQFIEHFIKTYVLPL</sequence>
<organism evidence="1 3">
    <name type="scientific">Rotaria socialis</name>
    <dbReference type="NCBI Taxonomy" id="392032"/>
    <lineage>
        <taxon>Eukaryota</taxon>
        <taxon>Metazoa</taxon>
        <taxon>Spiralia</taxon>
        <taxon>Gnathifera</taxon>
        <taxon>Rotifera</taxon>
        <taxon>Eurotatoria</taxon>
        <taxon>Bdelloidea</taxon>
        <taxon>Philodinida</taxon>
        <taxon>Philodinidae</taxon>
        <taxon>Rotaria</taxon>
    </lineage>
</organism>